<comment type="caution">
    <text evidence="1">The sequence shown here is derived from an EMBL/GenBank/DDBJ whole genome shotgun (WGS) entry which is preliminary data.</text>
</comment>
<dbReference type="Proteomes" id="UP000549695">
    <property type="component" value="Unassembled WGS sequence"/>
</dbReference>
<evidence type="ECO:0000313" key="2">
    <source>
        <dbReference type="Proteomes" id="UP000549695"/>
    </source>
</evidence>
<dbReference type="AlphaFoldDB" id="A0A852VXZ4"/>
<reference evidence="1 2" key="1">
    <citation type="submission" date="2020-07" db="EMBL/GenBank/DDBJ databases">
        <title>Sequencing the genomes of 1000 actinobacteria strains.</title>
        <authorList>
            <person name="Klenk H.-P."/>
        </authorList>
    </citation>
    <scope>NUCLEOTIDE SEQUENCE [LARGE SCALE GENOMIC DNA]</scope>
    <source>
        <strain evidence="1 2">DSM 44749</strain>
    </source>
</reference>
<protein>
    <submittedName>
        <fullName evidence="1">Uncharacterized protein</fullName>
    </submittedName>
</protein>
<accession>A0A852VXZ4</accession>
<sequence length="72" mass="8149">MAWTDHGEDQDWETARDAAVEALHARVLAEGRQEFRRVQVAVSEAYVFPGETADGEVELTGIRDVLSQRYSR</sequence>
<keyword evidence="2" id="KW-1185">Reference proteome</keyword>
<gene>
    <name evidence="1" type="ORF">HDA37_001185</name>
</gene>
<organism evidence="1 2">
    <name type="scientific">Pseudonocardia alni</name>
    <name type="common">Amycolata alni</name>
    <dbReference type="NCBI Taxonomy" id="33907"/>
    <lineage>
        <taxon>Bacteria</taxon>
        <taxon>Bacillati</taxon>
        <taxon>Actinomycetota</taxon>
        <taxon>Actinomycetes</taxon>
        <taxon>Pseudonocardiales</taxon>
        <taxon>Pseudonocardiaceae</taxon>
        <taxon>Pseudonocardia</taxon>
    </lineage>
</organism>
<name>A0A852VXZ4_PSEA5</name>
<proteinExistence type="predicted"/>
<evidence type="ECO:0000313" key="1">
    <source>
        <dbReference type="EMBL" id="NYG00900.1"/>
    </source>
</evidence>
<dbReference type="EMBL" id="JACCCZ010000001">
    <property type="protein sequence ID" value="NYG00900.1"/>
    <property type="molecule type" value="Genomic_DNA"/>
</dbReference>
<dbReference type="GeneID" id="98050991"/>
<dbReference type="RefSeq" id="WP_179760500.1">
    <property type="nucleotide sequence ID" value="NZ_BAAAJZ010000008.1"/>
</dbReference>